<dbReference type="GO" id="GO:0016787">
    <property type="term" value="F:hydrolase activity"/>
    <property type="evidence" value="ECO:0007669"/>
    <property type="project" value="InterPro"/>
</dbReference>
<comment type="caution">
    <text evidence="2">The sequence shown here is derived from an EMBL/GenBank/DDBJ whole genome shotgun (WGS) entry which is preliminary data.</text>
</comment>
<dbReference type="InterPro" id="IPR002925">
    <property type="entry name" value="Dienelactn_hydro"/>
</dbReference>
<reference evidence="2" key="2">
    <citation type="submission" date="2023-05" db="EMBL/GenBank/DDBJ databases">
        <authorList>
            <consortium name="Lawrence Berkeley National Laboratory"/>
            <person name="Steindorff A."/>
            <person name="Hensen N."/>
            <person name="Bonometti L."/>
            <person name="Westerberg I."/>
            <person name="Brannstrom I.O."/>
            <person name="Guillou S."/>
            <person name="Cros-Aarteil S."/>
            <person name="Calhoun S."/>
            <person name="Haridas S."/>
            <person name="Kuo A."/>
            <person name="Mondo S."/>
            <person name="Pangilinan J."/>
            <person name="Riley R."/>
            <person name="Labutti K."/>
            <person name="Andreopoulos B."/>
            <person name="Lipzen A."/>
            <person name="Chen C."/>
            <person name="Yanf M."/>
            <person name="Daum C."/>
            <person name="Ng V."/>
            <person name="Clum A."/>
            <person name="Ohm R."/>
            <person name="Martin F."/>
            <person name="Silar P."/>
            <person name="Natvig D."/>
            <person name="Lalanne C."/>
            <person name="Gautier V."/>
            <person name="Ament-Velasquez S.L."/>
            <person name="Kruys A."/>
            <person name="Hutchinson M.I."/>
            <person name="Powell A.J."/>
            <person name="Barry K."/>
            <person name="Miller A.N."/>
            <person name="Grigoriev I.V."/>
            <person name="Debuchy R."/>
            <person name="Gladieux P."/>
            <person name="Thoren M.H."/>
            <person name="Johannesson H."/>
        </authorList>
    </citation>
    <scope>NUCLEOTIDE SEQUENCE</scope>
    <source>
        <strain evidence="2">CBS 508.74</strain>
    </source>
</reference>
<dbReference type="SUPFAM" id="SSF53474">
    <property type="entry name" value="alpha/beta-Hydrolases"/>
    <property type="match status" value="1"/>
</dbReference>
<accession>A0AAN6T719</accession>
<name>A0AAN6T719_9PEZI</name>
<dbReference type="Pfam" id="PF01738">
    <property type="entry name" value="DLH"/>
    <property type="match status" value="1"/>
</dbReference>
<organism evidence="2 3">
    <name type="scientific">Canariomyces notabilis</name>
    <dbReference type="NCBI Taxonomy" id="2074819"/>
    <lineage>
        <taxon>Eukaryota</taxon>
        <taxon>Fungi</taxon>
        <taxon>Dikarya</taxon>
        <taxon>Ascomycota</taxon>
        <taxon>Pezizomycotina</taxon>
        <taxon>Sordariomycetes</taxon>
        <taxon>Sordariomycetidae</taxon>
        <taxon>Sordariales</taxon>
        <taxon>Chaetomiaceae</taxon>
        <taxon>Canariomyces</taxon>
    </lineage>
</organism>
<reference evidence="2" key="1">
    <citation type="journal article" date="2023" name="Mol. Phylogenet. Evol.">
        <title>Genome-scale phylogeny and comparative genomics of the fungal order Sordariales.</title>
        <authorList>
            <person name="Hensen N."/>
            <person name="Bonometti L."/>
            <person name="Westerberg I."/>
            <person name="Brannstrom I.O."/>
            <person name="Guillou S."/>
            <person name="Cros-Aarteil S."/>
            <person name="Calhoun S."/>
            <person name="Haridas S."/>
            <person name="Kuo A."/>
            <person name="Mondo S."/>
            <person name="Pangilinan J."/>
            <person name="Riley R."/>
            <person name="LaButti K."/>
            <person name="Andreopoulos B."/>
            <person name="Lipzen A."/>
            <person name="Chen C."/>
            <person name="Yan M."/>
            <person name="Daum C."/>
            <person name="Ng V."/>
            <person name="Clum A."/>
            <person name="Steindorff A."/>
            <person name="Ohm R.A."/>
            <person name="Martin F."/>
            <person name="Silar P."/>
            <person name="Natvig D.O."/>
            <person name="Lalanne C."/>
            <person name="Gautier V."/>
            <person name="Ament-Velasquez S.L."/>
            <person name="Kruys A."/>
            <person name="Hutchinson M.I."/>
            <person name="Powell A.J."/>
            <person name="Barry K."/>
            <person name="Miller A.N."/>
            <person name="Grigoriev I.V."/>
            <person name="Debuchy R."/>
            <person name="Gladieux P."/>
            <person name="Hiltunen Thoren M."/>
            <person name="Johannesson H."/>
        </authorList>
    </citation>
    <scope>NUCLEOTIDE SEQUENCE</scope>
    <source>
        <strain evidence="2">CBS 508.74</strain>
    </source>
</reference>
<dbReference type="RefSeq" id="XP_064665115.1">
    <property type="nucleotide sequence ID" value="XM_064816324.1"/>
</dbReference>
<dbReference type="GeneID" id="89940449"/>
<dbReference type="AlphaFoldDB" id="A0AAN6T719"/>
<dbReference type="Gene3D" id="3.40.50.1820">
    <property type="entry name" value="alpha/beta hydrolase"/>
    <property type="match status" value="1"/>
</dbReference>
<keyword evidence="3" id="KW-1185">Reference proteome</keyword>
<protein>
    <submittedName>
        <fullName evidence="2">Alpha/beta-hydrolase</fullName>
    </submittedName>
</protein>
<dbReference type="PANTHER" id="PTHR47562">
    <property type="match status" value="1"/>
</dbReference>
<proteinExistence type="predicted"/>
<dbReference type="InterPro" id="IPR029058">
    <property type="entry name" value="AB_hydrolase_fold"/>
</dbReference>
<dbReference type="PANTHER" id="PTHR47562:SF2">
    <property type="entry name" value="CARBOXYMETHYLENEBUTENOLIDASE-RELATED"/>
    <property type="match status" value="1"/>
</dbReference>
<dbReference type="EMBL" id="MU853372">
    <property type="protein sequence ID" value="KAK4107545.1"/>
    <property type="molecule type" value="Genomic_DNA"/>
</dbReference>
<sequence>MLIKESYADVQTFADGKESSMRIFLFHPTIPGYPNARFPGVVLFSEIYQVTGPVARFARQIAGQGYIVAAPSSYHDFTGPEPLAYDVPGTDQGNEWKITKTLESYDEDSSKTVDYLLTLPTCTGRIGATGMCLGGHLAVRASLDPRITATVAYFPTDIHSRTLGPNPGPCTSSDPPSPTSIHTLDQFSKIRGEVSLIFGIKDTHVPDAGRDLIRAKLREAGVVFSFHEFAWAQHAFIRDELSKGRYDAAISKACFEVLLELFGRVLRTELGEREGKVPEVEHVC</sequence>
<gene>
    <name evidence="2" type="ORF">N656DRAFT_785179</name>
</gene>
<evidence type="ECO:0000313" key="2">
    <source>
        <dbReference type="EMBL" id="KAK4107545.1"/>
    </source>
</evidence>
<dbReference type="Proteomes" id="UP001302812">
    <property type="component" value="Unassembled WGS sequence"/>
</dbReference>
<feature type="domain" description="Dienelactone hydrolase" evidence="1">
    <location>
        <begin position="35"/>
        <end position="265"/>
    </location>
</feature>
<evidence type="ECO:0000259" key="1">
    <source>
        <dbReference type="Pfam" id="PF01738"/>
    </source>
</evidence>
<evidence type="ECO:0000313" key="3">
    <source>
        <dbReference type="Proteomes" id="UP001302812"/>
    </source>
</evidence>